<keyword evidence="1" id="KW-0812">Transmembrane</keyword>
<name>A0ABP0RYM4_9DINO</name>
<dbReference type="Proteomes" id="UP001642464">
    <property type="component" value="Unassembled WGS sequence"/>
</dbReference>
<keyword evidence="1" id="KW-1133">Transmembrane helix</keyword>
<comment type="caution">
    <text evidence="2">The sequence shown here is derived from an EMBL/GenBank/DDBJ whole genome shotgun (WGS) entry which is preliminary data.</text>
</comment>
<evidence type="ECO:0000256" key="1">
    <source>
        <dbReference type="SAM" id="Phobius"/>
    </source>
</evidence>
<proteinExistence type="predicted"/>
<evidence type="ECO:0000313" key="3">
    <source>
        <dbReference type="Proteomes" id="UP001642464"/>
    </source>
</evidence>
<protein>
    <recommendedName>
        <fullName evidence="4">PS II complex 12 kDa extrinsic protein</fullName>
    </recommendedName>
</protein>
<organism evidence="2 3">
    <name type="scientific">Durusdinium trenchii</name>
    <dbReference type="NCBI Taxonomy" id="1381693"/>
    <lineage>
        <taxon>Eukaryota</taxon>
        <taxon>Sar</taxon>
        <taxon>Alveolata</taxon>
        <taxon>Dinophyceae</taxon>
        <taxon>Suessiales</taxon>
        <taxon>Symbiodiniaceae</taxon>
        <taxon>Durusdinium</taxon>
    </lineage>
</organism>
<keyword evidence="3" id="KW-1185">Reference proteome</keyword>
<evidence type="ECO:0000313" key="2">
    <source>
        <dbReference type="EMBL" id="CAK9105274.1"/>
    </source>
</evidence>
<evidence type="ECO:0008006" key="4">
    <source>
        <dbReference type="Google" id="ProtNLM"/>
    </source>
</evidence>
<reference evidence="2 3" key="1">
    <citation type="submission" date="2024-02" db="EMBL/GenBank/DDBJ databases">
        <authorList>
            <person name="Chen Y."/>
            <person name="Shah S."/>
            <person name="Dougan E. K."/>
            <person name="Thang M."/>
            <person name="Chan C."/>
        </authorList>
    </citation>
    <scope>NUCLEOTIDE SEQUENCE [LARGE SCALE GENOMIC DNA]</scope>
</reference>
<feature type="transmembrane region" description="Helical" evidence="1">
    <location>
        <begin position="99"/>
        <end position="116"/>
    </location>
</feature>
<accession>A0ABP0RYM4</accession>
<gene>
    <name evidence="2" type="ORF">SCF082_LOCUS49074</name>
</gene>
<keyword evidence="1" id="KW-0472">Membrane</keyword>
<dbReference type="EMBL" id="CAXAMM010042507">
    <property type="protein sequence ID" value="CAK9105274.1"/>
    <property type="molecule type" value="Genomic_DNA"/>
</dbReference>
<sequence>FQSRQRNMFKHPMPLRVSATMRSRPLKCLELLACAACVCVWWAKHGVAFTSGPAHGSLRCRSSARVPEPIRGDQVLRRAEEERLKRRDFFASVASTPPSALGTLAVLFGATVFVLTREEKVRKAKICPRSWQQIDDFMADPEKTKRLHEQKGVPYEAMRDYLQDPTCISLSEYVDRLKTAKSVWEAGEEYRVG</sequence>
<feature type="non-terminal residue" evidence="2">
    <location>
        <position position="1"/>
    </location>
</feature>